<gene>
    <name evidence="1" type="ORF">KpP1_022</name>
</gene>
<dbReference type="EMBL" id="MZ598515">
    <property type="protein sequence ID" value="QYC51431.1"/>
    <property type="molecule type" value="Genomic_DNA"/>
</dbReference>
<reference evidence="1" key="1">
    <citation type="submission" date="2021-07" db="EMBL/GenBank/DDBJ databases">
        <title>Isolation, identification and complete genomic analysis of a novel virulent bacteriophage that infects Klebsiella pneumoniae ATCC700603.</title>
        <authorList>
            <person name="Liu L."/>
            <person name="Liu C."/>
            <person name="Jia M."/>
            <person name="Wan L."/>
            <person name="Wu X."/>
        </authorList>
    </citation>
    <scope>NUCLEOTIDE SEQUENCE</scope>
</reference>
<accession>A0AC61NQL4</accession>
<evidence type="ECO:0000313" key="2">
    <source>
        <dbReference type="Proteomes" id="UP000826304"/>
    </source>
</evidence>
<protein>
    <submittedName>
        <fullName evidence="1">Uncharacterized protein</fullName>
    </submittedName>
</protein>
<dbReference type="Proteomes" id="UP000826304">
    <property type="component" value="Segment"/>
</dbReference>
<evidence type="ECO:0000313" key="1">
    <source>
        <dbReference type="EMBL" id="QYC51431.1"/>
    </source>
</evidence>
<organism evidence="1 2">
    <name type="scientific">Klebsiella phage P1</name>
    <dbReference type="NCBI Taxonomy" id="2862735"/>
    <lineage>
        <taxon>Viruses</taxon>
        <taxon>Duplodnaviria</taxon>
        <taxon>Heunggongvirae</taxon>
        <taxon>Uroviricota</taxon>
        <taxon>Caudoviricetes</taxon>
        <taxon>Drexlerviridae</taxon>
        <taxon>Webervirus</taxon>
        <taxon>Webervirus P1</taxon>
    </lineage>
</organism>
<keyword evidence="2" id="KW-1185">Reference proteome</keyword>
<sequence>MALKGNFLIERPSIKLDGTTDTITFNYAVISTFRGNRYSVNLDVFLCNNINDELVDGAFQSFAFTPDWEESKNIIKQGYEYIKTLPMFAGSEDVKPGHDEYSK</sequence>
<name>A0AC61NQL4_9CAUD</name>
<proteinExistence type="predicted"/>